<dbReference type="PANTHER" id="PTHR21496">
    <property type="entry name" value="FERREDOXIN-RELATED"/>
    <property type="match status" value="1"/>
</dbReference>
<dbReference type="STRING" id="1676925.ENSPKIP00000009204"/>
<keyword evidence="3" id="KW-0408">Iron</keyword>
<dbReference type="PANTHER" id="PTHR21496:SF19">
    <property type="entry name" value="SI:CH211-212D10.2"/>
    <property type="match status" value="1"/>
</dbReference>
<evidence type="ECO:0000313" key="7">
    <source>
        <dbReference type="Proteomes" id="UP000261540"/>
    </source>
</evidence>
<feature type="domain" description="Rieske" evidence="5">
    <location>
        <begin position="16"/>
        <end position="124"/>
    </location>
</feature>
<dbReference type="GeneTree" id="ENSGT00390000018225"/>
<dbReference type="Pfam" id="PF22543">
    <property type="entry name" value="Rieske_4"/>
    <property type="match status" value="1"/>
</dbReference>
<dbReference type="PROSITE" id="PS51296">
    <property type="entry name" value="RIESKE"/>
    <property type="match status" value="1"/>
</dbReference>
<organism evidence="6 7">
    <name type="scientific">Paramormyrops kingsleyae</name>
    <dbReference type="NCBI Taxonomy" id="1676925"/>
    <lineage>
        <taxon>Eukaryota</taxon>
        <taxon>Metazoa</taxon>
        <taxon>Chordata</taxon>
        <taxon>Craniata</taxon>
        <taxon>Vertebrata</taxon>
        <taxon>Euteleostomi</taxon>
        <taxon>Actinopterygii</taxon>
        <taxon>Neopterygii</taxon>
        <taxon>Teleostei</taxon>
        <taxon>Osteoglossocephala</taxon>
        <taxon>Osteoglossomorpha</taxon>
        <taxon>Osteoglossiformes</taxon>
        <taxon>Mormyridae</taxon>
        <taxon>Paramormyrops</taxon>
    </lineage>
</organism>
<dbReference type="Ensembl" id="ENSPKIT00000033305.1">
    <property type="protein sequence ID" value="ENSPKIP00000009204.1"/>
    <property type="gene ID" value="ENSPKIG00000024402.1"/>
</dbReference>
<dbReference type="Gene3D" id="2.102.10.10">
    <property type="entry name" value="Rieske [2Fe-2S] iron-sulphur domain"/>
    <property type="match status" value="1"/>
</dbReference>
<reference evidence="6" key="1">
    <citation type="submission" date="2025-08" db="UniProtKB">
        <authorList>
            <consortium name="Ensembl"/>
        </authorList>
    </citation>
    <scope>IDENTIFICATION</scope>
</reference>
<keyword evidence="7" id="KW-1185">Reference proteome</keyword>
<evidence type="ECO:0000259" key="5">
    <source>
        <dbReference type="PROSITE" id="PS51296"/>
    </source>
</evidence>
<protein>
    <submittedName>
        <fullName evidence="6">Si:ch211-212d10.2</fullName>
    </submittedName>
</protein>
<keyword evidence="2" id="KW-0479">Metal-binding</keyword>
<keyword evidence="1" id="KW-0001">2Fe-2S</keyword>
<dbReference type="GO" id="GO:0046872">
    <property type="term" value="F:metal ion binding"/>
    <property type="evidence" value="ECO:0007669"/>
    <property type="project" value="UniProtKB-KW"/>
</dbReference>
<dbReference type="InterPro" id="IPR036922">
    <property type="entry name" value="Rieske_2Fe-2S_sf"/>
</dbReference>
<evidence type="ECO:0000256" key="2">
    <source>
        <dbReference type="ARBA" id="ARBA00022723"/>
    </source>
</evidence>
<dbReference type="InterPro" id="IPR054716">
    <property type="entry name" value="Sol_Rieske_ferrdox_dom"/>
</dbReference>
<proteinExistence type="predicted"/>
<dbReference type="InterPro" id="IPR017941">
    <property type="entry name" value="Rieske_2Fe-2S"/>
</dbReference>
<evidence type="ECO:0000313" key="6">
    <source>
        <dbReference type="Ensembl" id="ENSPKIP00000009204.1"/>
    </source>
</evidence>
<sequence length="151" mass="16691">MDADEAKESSPEADSWRLIGPAGELSGKRCRLIYSSLGGHSDICLFHVKGEFFAMDARCAHSGGPLCDGDIEDADGILRVYCPWHDYDFNIRTGASQTGLQVCITIISRSPCLFHLFIYAFAYITNACLDLHSYLHKSSLYPKPSLQAILI</sequence>
<dbReference type="GO" id="GO:0051537">
    <property type="term" value="F:2 iron, 2 sulfur cluster binding"/>
    <property type="evidence" value="ECO:0007669"/>
    <property type="project" value="UniProtKB-KW"/>
</dbReference>
<evidence type="ECO:0000256" key="3">
    <source>
        <dbReference type="ARBA" id="ARBA00023004"/>
    </source>
</evidence>
<keyword evidence="4" id="KW-0411">Iron-sulfur</keyword>
<dbReference type="AlphaFoldDB" id="A0A3B3QTJ1"/>
<reference evidence="6" key="2">
    <citation type="submission" date="2025-09" db="UniProtKB">
        <authorList>
            <consortium name="Ensembl"/>
        </authorList>
    </citation>
    <scope>IDENTIFICATION</scope>
</reference>
<dbReference type="Proteomes" id="UP000261540">
    <property type="component" value="Unplaced"/>
</dbReference>
<evidence type="ECO:0000256" key="1">
    <source>
        <dbReference type="ARBA" id="ARBA00022714"/>
    </source>
</evidence>
<name>A0A3B3QTJ1_9TELE</name>
<evidence type="ECO:0000256" key="4">
    <source>
        <dbReference type="ARBA" id="ARBA00023014"/>
    </source>
</evidence>
<dbReference type="SUPFAM" id="SSF50022">
    <property type="entry name" value="ISP domain"/>
    <property type="match status" value="1"/>
</dbReference>
<accession>A0A3B3QTJ1</accession>